<dbReference type="EMBL" id="AP015042">
    <property type="protein sequence ID" value="BAT97922.1"/>
    <property type="molecule type" value="Genomic_DNA"/>
</dbReference>
<protein>
    <recommendedName>
        <fullName evidence="1">Glycosyl transferase CAP10 domain-containing protein</fullName>
    </recommendedName>
</protein>
<accession>A0A0S3SZ24</accession>
<reference evidence="2 3" key="1">
    <citation type="journal article" date="2015" name="Sci. Rep.">
        <title>The power of single molecule real-time sequencing technology in the de novo assembly of a eukaryotic genome.</title>
        <authorList>
            <person name="Sakai H."/>
            <person name="Naito K."/>
            <person name="Ogiso-Tanaka E."/>
            <person name="Takahashi Y."/>
            <person name="Iseki K."/>
            <person name="Muto C."/>
            <person name="Satou K."/>
            <person name="Teruya K."/>
            <person name="Shiroma A."/>
            <person name="Shimoji M."/>
            <person name="Hirano T."/>
            <person name="Itoh T."/>
            <person name="Kaga A."/>
            <person name="Tomooka N."/>
        </authorList>
    </citation>
    <scope>NUCLEOTIDE SEQUENCE [LARGE SCALE GENOMIC DNA]</scope>
    <source>
        <strain evidence="3">cv. Shumari</strain>
    </source>
</reference>
<organism evidence="2 3">
    <name type="scientific">Vigna angularis var. angularis</name>
    <dbReference type="NCBI Taxonomy" id="157739"/>
    <lineage>
        <taxon>Eukaryota</taxon>
        <taxon>Viridiplantae</taxon>
        <taxon>Streptophyta</taxon>
        <taxon>Embryophyta</taxon>
        <taxon>Tracheophyta</taxon>
        <taxon>Spermatophyta</taxon>
        <taxon>Magnoliopsida</taxon>
        <taxon>eudicotyledons</taxon>
        <taxon>Gunneridae</taxon>
        <taxon>Pentapetalae</taxon>
        <taxon>rosids</taxon>
        <taxon>fabids</taxon>
        <taxon>Fabales</taxon>
        <taxon>Fabaceae</taxon>
        <taxon>Papilionoideae</taxon>
        <taxon>50 kb inversion clade</taxon>
        <taxon>NPAAA clade</taxon>
        <taxon>indigoferoid/millettioid clade</taxon>
        <taxon>Phaseoleae</taxon>
        <taxon>Vigna</taxon>
    </lineage>
</organism>
<dbReference type="InterPro" id="IPR051091">
    <property type="entry name" value="O-Glucosyltr/Glycosyltrsf_90"/>
</dbReference>
<sequence>MTMFIEPKYYDFFTRNMLPLQHYWPISIRNMCEEIKYAVDWGNSHLHIAEAIGKRGTNYVVENLKMKFVYDYMFHLLNEYAKLMKFKPIIPTEAVETCAESMVCSVRGLKKRLFVESIVTSPSETPPCTIPPPYTPQTLKDFLQKKQNLLNQVKTRTIDINE</sequence>
<evidence type="ECO:0000313" key="2">
    <source>
        <dbReference type="EMBL" id="BAT97922.1"/>
    </source>
</evidence>
<dbReference type="InterPro" id="IPR006598">
    <property type="entry name" value="CAP10"/>
</dbReference>
<dbReference type="Proteomes" id="UP000291084">
    <property type="component" value="Chromosome 9"/>
</dbReference>
<proteinExistence type="predicted"/>
<feature type="domain" description="Glycosyl transferase CAP10" evidence="1">
    <location>
        <begin position="1"/>
        <end position="87"/>
    </location>
</feature>
<keyword evidence="3" id="KW-1185">Reference proteome</keyword>
<dbReference type="SMART" id="SM00672">
    <property type="entry name" value="CAP10"/>
    <property type="match status" value="1"/>
</dbReference>
<evidence type="ECO:0000259" key="1">
    <source>
        <dbReference type="SMART" id="SM00672"/>
    </source>
</evidence>
<name>A0A0S3SZ24_PHAAN</name>
<dbReference type="PANTHER" id="PTHR12203:SF78">
    <property type="entry name" value="GLYCOSYLTRANSFERASE FAMILY 90 PROTEIN"/>
    <property type="match status" value="1"/>
</dbReference>
<evidence type="ECO:0000313" key="3">
    <source>
        <dbReference type="Proteomes" id="UP000291084"/>
    </source>
</evidence>
<gene>
    <name evidence="2" type="primary">Vigan.09G151200</name>
    <name evidence="2" type="ORF">VIGAN_09151200</name>
</gene>
<dbReference type="PANTHER" id="PTHR12203">
    <property type="entry name" value="KDEL LYS-ASP-GLU-LEU CONTAINING - RELATED"/>
    <property type="match status" value="1"/>
</dbReference>
<dbReference type="Pfam" id="PF05686">
    <property type="entry name" value="Glyco_transf_90"/>
    <property type="match status" value="1"/>
</dbReference>
<dbReference type="AlphaFoldDB" id="A0A0S3SZ24"/>